<dbReference type="SUPFAM" id="SSF48498">
    <property type="entry name" value="Tetracyclin repressor-like, C-terminal domain"/>
    <property type="match status" value="1"/>
</dbReference>
<sequence length="220" mass="23239">MSPSEPTPAGVPAEQPADAYRPVRAHARRNREKLITVARAAFAAADDTVSLESIAREAGVGIGTLYRHFPTREALVEAVYGAELDDIATSVPVLLDRFPPDVALRAWMDGYAAFVATKRGMIDTLRAGWASGKIATPTTRERVTAAIATILTKGADEGSLRADVDPEDVTTMLLGVFLSTAAGDTPGQTGRLLGLIVDALHPKEEAAGPPNRKDSAPVRS</sequence>
<name>A0ABP8BIR0_9ACTN</name>
<accession>A0ABP8BIR0</accession>
<dbReference type="Proteomes" id="UP001501251">
    <property type="component" value="Unassembled WGS sequence"/>
</dbReference>
<dbReference type="InterPro" id="IPR050109">
    <property type="entry name" value="HTH-type_TetR-like_transc_reg"/>
</dbReference>
<keyword evidence="3" id="KW-0804">Transcription</keyword>
<feature type="region of interest" description="Disordered" evidence="5">
    <location>
        <begin position="1"/>
        <end position="22"/>
    </location>
</feature>
<dbReference type="Pfam" id="PF21597">
    <property type="entry name" value="TetR_C_43"/>
    <property type="match status" value="1"/>
</dbReference>
<dbReference type="InterPro" id="IPR001647">
    <property type="entry name" value="HTH_TetR"/>
</dbReference>
<protein>
    <submittedName>
        <fullName evidence="7">TetR/AcrR family transcriptional regulator</fullName>
    </submittedName>
</protein>
<dbReference type="Pfam" id="PF00440">
    <property type="entry name" value="TetR_N"/>
    <property type="match status" value="1"/>
</dbReference>
<comment type="caution">
    <text evidence="7">The sequence shown here is derived from an EMBL/GenBank/DDBJ whole genome shotgun (WGS) entry which is preliminary data.</text>
</comment>
<reference evidence="8" key="1">
    <citation type="journal article" date="2019" name="Int. J. Syst. Evol. Microbiol.">
        <title>The Global Catalogue of Microorganisms (GCM) 10K type strain sequencing project: providing services to taxonomists for standard genome sequencing and annotation.</title>
        <authorList>
            <consortium name="The Broad Institute Genomics Platform"/>
            <consortium name="The Broad Institute Genome Sequencing Center for Infectious Disease"/>
            <person name="Wu L."/>
            <person name="Ma J."/>
        </authorList>
    </citation>
    <scope>NUCLEOTIDE SEQUENCE [LARGE SCALE GENOMIC DNA]</scope>
    <source>
        <strain evidence="8">JCM 17388</strain>
    </source>
</reference>
<keyword evidence="1" id="KW-0805">Transcription regulation</keyword>
<evidence type="ECO:0000313" key="7">
    <source>
        <dbReference type="EMBL" id="GAA4206961.1"/>
    </source>
</evidence>
<feature type="domain" description="HTH tetR-type" evidence="6">
    <location>
        <begin position="28"/>
        <end position="87"/>
    </location>
</feature>
<dbReference type="InterPro" id="IPR049445">
    <property type="entry name" value="TetR_SbtR-like_C"/>
</dbReference>
<evidence type="ECO:0000313" key="8">
    <source>
        <dbReference type="Proteomes" id="UP001501251"/>
    </source>
</evidence>
<evidence type="ECO:0000259" key="6">
    <source>
        <dbReference type="PROSITE" id="PS50977"/>
    </source>
</evidence>
<evidence type="ECO:0000256" key="1">
    <source>
        <dbReference type="ARBA" id="ARBA00023015"/>
    </source>
</evidence>
<dbReference type="EMBL" id="BAABAQ010000016">
    <property type="protein sequence ID" value="GAA4206961.1"/>
    <property type="molecule type" value="Genomic_DNA"/>
</dbReference>
<dbReference type="InterPro" id="IPR036271">
    <property type="entry name" value="Tet_transcr_reg_TetR-rel_C_sf"/>
</dbReference>
<feature type="DNA-binding region" description="H-T-H motif" evidence="4">
    <location>
        <begin position="50"/>
        <end position="69"/>
    </location>
</feature>
<dbReference type="PROSITE" id="PS50977">
    <property type="entry name" value="HTH_TETR_2"/>
    <property type="match status" value="1"/>
</dbReference>
<evidence type="ECO:0000256" key="2">
    <source>
        <dbReference type="ARBA" id="ARBA00023125"/>
    </source>
</evidence>
<keyword evidence="2 4" id="KW-0238">DNA-binding</keyword>
<dbReference type="InterPro" id="IPR009057">
    <property type="entry name" value="Homeodomain-like_sf"/>
</dbReference>
<dbReference type="PANTHER" id="PTHR30055:SF234">
    <property type="entry name" value="HTH-TYPE TRANSCRIPTIONAL REGULATOR BETI"/>
    <property type="match status" value="1"/>
</dbReference>
<proteinExistence type="predicted"/>
<dbReference type="RefSeq" id="WP_344922519.1">
    <property type="nucleotide sequence ID" value="NZ_BAABAQ010000016.1"/>
</dbReference>
<evidence type="ECO:0000256" key="4">
    <source>
        <dbReference type="PROSITE-ProRule" id="PRU00335"/>
    </source>
</evidence>
<evidence type="ECO:0000256" key="5">
    <source>
        <dbReference type="SAM" id="MobiDB-lite"/>
    </source>
</evidence>
<organism evidence="7 8">
    <name type="scientific">Streptosporangium oxazolinicum</name>
    <dbReference type="NCBI Taxonomy" id="909287"/>
    <lineage>
        <taxon>Bacteria</taxon>
        <taxon>Bacillati</taxon>
        <taxon>Actinomycetota</taxon>
        <taxon>Actinomycetes</taxon>
        <taxon>Streptosporangiales</taxon>
        <taxon>Streptosporangiaceae</taxon>
        <taxon>Streptosporangium</taxon>
    </lineage>
</organism>
<dbReference type="SUPFAM" id="SSF46689">
    <property type="entry name" value="Homeodomain-like"/>
    <property type="match status" value="1"/>
</dbReference>
<evidence type="ECO:0000256" key="3">
    <source>
        <dbReference type="ARBA" id="ARBA00023163"/>
    </source>
</evidence>
<dbReference type="PANTHER" id="PTHR30055">
    <property type="entry name" value="HTH-TYPE TRANSCRIPTIONAL REGULATOR RUTR"/>
    <property type="match status" value="1"/>
</dbReference>
<gene>
    <name evidence="7" type="ORF">GCM10022252_69960</name>
</gene>
<dbReference type="Gene3D" id="1.10.357.10">
    <property type="entry name" value="Tetracycline Repressor, domain 2"/>
    <property type="match status" value="1"/>
</dbReference>
<keyword evidence="8" id="KW-1185">Reference proteome</keyword>